<comment type="caution">
    <text evidence="2">The sequence shown here is derived from an EMBL/GenBank/DDBJ whole genome shotgun (WGS) entry which is preliminary data.</text>
</comment>
<reference evidence="3" key="1">
    <citation type="submission" date="2017-09" db="EMBL/GenBank/DDBJ databases">
        <title>Depth-based differentiation of microbial function through sediment-hosted aquifers and enrichment of novel symbionts in the deep terrestrial subsurface.</title>
        <authorList>
            <person name="Probst A.J."/>
            <person name="Ladd B."/>
            <person name="Jarett J.K."/>
            <person name="Geller-Mcgrath D.E."/>
            <person name="Sieber C.M.K."/>
            <person name="Emerson J.B."/>
            <person name="Anantharaman K."/>
            <person name="Thomas B.C."/>
            <person name="Malmstrom R."/>
            <person name="Stieglmeier M."/>
            <person name="Klingl A."/>
            <person name="Woyke T."/>
            <person name="Ryan C.M."/>
            <person name="Banfield J.F."/>
        </authorList>
    </citation>
    <scope>NUCLEOTIDE SEQUENCE [LARGE SCALE GENOMIC DNA]</scope>
</reference>
<evidence type="ECO:0000256" key="1">
    <source>
        <dbReference type="SAM" id="Phobius"/>
    </source>
</evidence>
<feature type="transmembrane region" description="Helical" evidence="1">
    <location>
        <begin position="81"/>
        <end position="107"/>
    </location>
</feature>
<evidence type="ECO:0000313" key="2">
    <source>
        <dbReference type="EMBL" id="PJE64502.1"/>
    </source>
</evidence>
<proteinExistence type="predicted"/>
<dbReference type="Proteomes" id="UP000229098">
    <property type="component" value="Unassembled WGS sequence"/>
</dbReference>
<organism evidence="2 3">
    <name type="scientific">Candidatus Ryanbacteria bacterium CG10_big_fil_rev_8_21_14_0_10_43_42</name>
    <dbReference type="NCBI Taxonomy" id="1974864"/>
    <lineage>
        <taxon>Bacteria</taxon>
        <taxon>Candidatus Ryaniibacteriota</taxon>
    </lineage>
</organism>
<feature type="transmembrane region" description="Helical" evidence="1">
    <location>
        <begin position="12"/>
        <end position="30"/>
    </location>
</feature>
<feature type="transmembrane region" description="Helical" evidence="1">
    <location>
        <begin position="42"/>
        <end position="60"/>
    </location>
</feature>
<keyword evidence="1" id="KW-0812">Transmembrane</keyword>
<keyword evidence="1" id="KW-0472">Membrane</keyword>
<gene>
    <name evidence="2" type="ORF">COU90_01520</name>
</gene>
<accession>A0A2M8KX97</accession>
<dbReference type="EMBL" id="PFEF01000005">
    <property type="protein sequence ID" value="PJE64502.1"/>
    <property type="molecule type" value="Genomic_DNA"/>
</dbReference>
<sequence length="131" mass="14451">MFKHYAYISPIAVMYSILSLPFFASAQGNIDIGDVLVDVADFINASIVFFVLLATAVFMWGIVRYISAHGDQDQIAEARKFIVWGIIFLAVMVAIWGFVALLLNFVFDDPNAINNNDVIPPGPRLDKGALP</sequence>
<evidence type="ECO:0000313" key="3">
    <source>
        <dbReference type="Proteomes" id="UP000229098"/>
    </source>
</evidence>
<dbReference type="AlphaFoldDB" id="A0A2M8KX97"/>
<name>A0A2M8KX97_9BACT</name>
<keyword evidence="1" id="KW-1133">Transmembrane helix</keyword>
<protein>
    <submittedName>
        <fullName evidence="2">Uncharacterized protein</fullName>
    </submittedName>
</protein>